<evidence type="ECO:0000256" key="1">
    <source>
        <dbReference type="ARBA" id="ARBA00004442"/>
    </source>
</evidence>
<gene>
    <name evidence="4" type="ORF">EZS27_021690</name>
</gene>
<dbReference type="GO" id="GO:0009279">
    <property type="term" value="C:cell outer membrane"/>
    <property type="evidence" value="ECO:0007669"/>
    <property type="project" value="UniProtKB-SubCell"/>
</dbReference>
<reference evidence="4" key="1">
    <citation type="submission" date="2019-03" db="EMBL/GenBank/DDBJ databases">
        <title>Single cell metagenomics reveals metabolic interactions within the superorganism composed of flagellate Streblomastix strix and complex community of Bacteroidetes bacteria on its surface.</title>
        <authorList>
            <person name="Treitli S.C."/>
            <person name="Kolisko M."/>
            <person name="Husnik F."/>
            <person name="Keeling P."/>
            <person name="Hampl V."/>
        </authorList>
    </citation>
    <scope>NUCLEOTIDE SEQUENCE</scope>
    <source>
        <strain evidence="4">STM</strain>
    </source>
</reference>
<proteinExistence type="predicted"/>
<dbReference type="EMBL" id="SNRY01001637">
    <property type="protein sequence ID" value="KAA6329510.1"/>
    <property type="molecule type" value="Genomic_DNA"/>
</dbReference>
<organism evidence="4">
    <name type="scientific">termite gut metagenome</name>
    <dbReference type="NCBI Taxonomy" id="433724"/>
    <lineage>
        <taxon>unclassified sequences</taxon>
        <taxon>metagenomes</taxon>
        <taxon>organismal metagenomes</taxon>
    </lineage>
</organism>
<evidence type="ECO:0000256" key="2">
    <source>
        <dbReference type="ARBA" id="ARBA00023136"/>
    </source>
</evidence>
<evidence type="ECO:0000313" key="4">
    <source>
        <dbReference type="EMBL" id="KAA6329510.1"/>
    </source>
</evidence>
<dbReference type="Gene3D" id="2.40.170.20">
    <property type="entry name" value="TonB-dependent receptor, beta-barrel domain"/>
    <property type="match status" value="1"/>
</dbReference>
<keyword evidence="2" id="KW-0472">Membrane</keyword>
<dbReference type="AlphaFoldDB" id="A0A5J4R8V1"/>
<sequence>MGNLCPVINFVNILPTHVSRDDRLMVRINNDFTINDYLSAALNVNFKRSKAHRPVTDVTFDWMRFAAPVYAAVWKDGRVGEGKSGNNVYGATTYGGTRDDYYNQLGGKASIDFKPFKDLKISAVVAPTYNFDKSKAFRKSVPYYSASDPTLLMGYLEGHATTLLTENRNDAYSVTTQLLANYNKTIGNHDLSLMGGYENFYYFNESLSASRDKYELEGYPYLDIGPLELRNNGGRAYENAYRSFFGRAIYSYNSRYLLQANIRYDASSRFHEDYRWGAFPSFSAGWVLFEENFMKEIPWLSFLKLRASWGTLGNERIGNYPYQSTIGFANALFYTGNTVVSKQTAAQVRYAIQDISWETTESTDIGFDTYLFNNKLRVSADYFYKTTKNMLLALEIPDYMGFENPDQNTGKMYTKGFEVEIGWNDKIGDFGYSVALNLSDFKSKMGYMGGTEFLGDQVKKEGSEFNEWYGYLTDGLFQTQEEVNNSPKLNSNVKPGDIKYVDVNGPDGVPDGRISPDYDRVLLGGSLPRYMFGGNIQLRYKGFDFSLAFQGVGSQNSRIQSKMIQPLQVNWGHIPAILDGNYWSMYNTPEQNQVVKYPRLTWTNADNFTQMSDFYMFNGRYLRVKNITLGYTIPSYLTDKVSINGIRVYVSSNDLFCLSKYPKGWDPEMGVNSYPITTSLLFGLSVNF</sequence>
<evidence type="ECO:0000256" key="3">
    <source>
        <dbReference type="ARBA" id="ARBA00023237"/>
    </source>
</evidence>
<keyword evidence="4" id="KW-0675">Receptor</keyword>
<name>A0A5J4R8V1_9ZZZZ</name>
<accession>A0A5J4R8V1</accession>
<comment type="subcellular location">
    <subcellularLocation>
        <location evidence="1">Cell outer membrane</location>
    </subcellularLocation>
</comment>
<dbReference type="InterPro" id="IPR023996">
    <property type="entry name" value="TonB-dep_OMP_SusC/RagA"/>
</dbReference>
<protein>
    <submittedName>
        <fullName evidence="4">TonB-dependent receptor SusC</fullName>
    </submittedName>
</protein>
<dbReference type="SUPFAM" id="SSF56935">
    <property type="entry name" value="Porins"/>
    <property type="match status" value="1"/>
</dbReference>
<dbReference type="NCBIfam" id="TIGR04056">
    <property type="entry name" value="OMP_RagA_SusC"/>
    <property type="match status" value="1"/>
</dbReference>
<keyword evidence="3" id="KW-0998">Cell outer membrane</keyword>
<dbReference type="InterPro" id="IPR036942">
    <property type="entry name" value="Beta-barrel_TonB_sf"/>
</dbReference>
<comment type="caution">
    <text evidence="4">The sequence shown here is derived from an EMBL/GenBank/DDBJ whole genome shotgun (WGS) entry which is preliminary data.</text>
</comment>